<name>H5TJE3_GORO1</name>
<dbReference type="STRING" id="1108044.GOOTI_074_00030"/>
<protein>
    <submittedName>
        <fullName evidence="1">Uncharacterized protein</fullName>
    </submittedName>
</protein>
<gene>
    <name evidence="1" type="ORF">GOOTI_074_00030</name>
</gene>
<dbReference type="RefSeq" id="WP_007237849.1">
    <property type="nucleotide sequence ID" value="NZ_BAFB01000074.1"/>
</dbReference>
<reference evidence="1" key="1">
    <citation type="submission" date="2012-02" db="EMBL/GenBank/DDBJ databases">
        <title>Whole genome shotgun sequence of Gordonia otitidis NBRC 100426.</title>
        <authorList>
            <person name="Yoshida I."/>
            <person name="Hosoyama A."/>
            <person name="Tsuchikane K."/>
            <person name="Katsumata H."/>
            <person name="Yamazaki S."/>
            <person name="Fujita N."/>
        </authorList>
    </citation>
    <scope>NUCLEOTIDE SEQUENCE [LARGE SCALE GENOMIC DNA]</scope>
    <source>
        <strain evidence="1">NBRC 100426</strain>
    </source>
</reference>
<comment type="caution">
    <text evidence="1">The sequence shown here is derived from an EMBL/GenBank/DDBJ whole genome shotgun (WGS) entry which is preliminary data.</text>
</comment>
<proteinExistence type="predicted"/>
<evidence type="ECO:0000313" key="1">
    <source>
        <dbReference type="EMBL" id="GAB33601.1"/>
    </source>
</evidence>
<sequence>MALQRCSAEPVTLAGLRAALGDPTILDGVHLLVTARAYSTRSLRRSRIDTIPVATHPNGIVEIVAVSGHYRYLLLGHGQARLTLRNSVTHVDVKDGVSANITVDQGRLVARVAAGKVTITRGTKPRDEALAVSGIVRYQQPAVVECSIPEVAVVEQHPPIGMRETLIALDVGLQREATESGTELIQQWGWVQRA</sequence>
<dbReference type="EMBL" id="BAFB01000074">
    <property type="protein sequence ID" value="GAB33601.1"/>
    <property type="molecule type" value="Genomic_DNA"/>
</dbReference>
<dbReference type="AlphaFoldDB" id="H5TJE3"/>
<keyword evidence="2" id="KW-1185">Reference proteome</keyword>
<evidence type="ECO:0000313" key="2">
    <source>
        <dbReference type="Proteomes" id="UP000005038"/>
    </source>
</evidence>
<dbReference type="Proteomes" id="UP000005038">
    <property type="component" value="Unassembled WGS sequence"/>
</dbReference>
<organism evidence="1 2">
    <name type="scientific">Gordonia otitidis (strain DSM 44809 / CCUG 52243 / JCM 12355 / NBRC 100426 / IFM 10032)</name>
    <dbReference type="NCBI Taxonomy" id="1108044"/>
    <lineage>
        <taxon>Bacteria</taxon>
        <taxon>Bacillati</taxon>
        <taxon>Actinomycetota</taxon>
        <taxon>Actinomycetes</taxon>
        <taxon>Mycobacteriales</taxon>
        <taxon>Gordoniaceae</taxon>
        <taxon>Gordonia</taxon>
    </lineage>
</organism>
<accession>H5TJE3</accession>